<proteinExistence type="predicted"/>
<dbReference type="InterPro" id="IPR002110">
    <property type="entry name" value="Ankyrin_rpt"/>
</dbReference>
<protein>
    <submittedName>
        <fullName evidence="1">Uncharacterized protein</fullName>
    </submittedName>
</protein>
<dbReference type="AlphaFoldDB" id="A0A2H9T2W9"/>
<dbReference type="PANTHER" id="PTHR44207">
    <property type="entry name" value="SURFACE ANTIGEN BSPA-LIKE-RELATED"/>
    <property type="match status" value="1"/>
</dbReference>
<sequence length="136" mass="15245">MVKYLKEQGSDINTGATGDGSLICGAATGGYLEVVKYLKEQGADVNAGTTGYETPIWTAAAHDHFEVVKYLIDNGGKESDIGECYNKKYAKWLVLNNLNLQEICKEFIKREFGKEKIQQLPETEIPEYVKMFLLKE</sequence>
<reference evidence="1" key="1">
    <citation type="journal article" date="2017" name="Appl. Environ. Microbiol.">
        <title>Molecular characterization of an Endozoicomonas-like organism causing infection in king scallop Pecten maximus L.</title>
        <authorList>
            <person name="Cano I."/>
            <person name="van Aerle R."/>
            <person name="Ross S."/>
            <person name="Verner-Jeffreys D.W."/>
            <person name="Paley R.K."/>
            <person name="Rimmer G."/>
            <person name="Ryder D."/>
            <person name="Hooper P."/>
            <person name="Stone D."/>
            <person name="Feist S.W."/>
        </authorList>
    </citation>
    <scope>NUCLEOTIDE SEQUENCE</scope>
</reference>
<dbReference type="SUPFAM" id="SSF48403">
    <property type="entry name" value="Ankyrin repeat"/>
    <property type="match status" value="1"/>
</dbReference>
<dbReference type="EMBL" id="NSIT01000504">
    <property type="protein sequence ID" value="PJE77570.1"/>
    <property type="molecule type" value="Genomic_DNA"/>
</dbReference>
<organism evidence="1">
    <name type="scientific">invertebrate metagenome</name>
    <dbReference type="NCBI Taxonomy" id="1711999"/>
    <lineage>
        <taxon>unclassified sequences</taxon>
        <taxon>metagenomes</taxon>
        <taxon>organismal metagenomes</taxon>
    </lineage>
</organism>
<dbReference type="Pfam" id="PF12796">
    <property type="entry name" value="Ank_2"/>
    <property type="match status" value="1"/>
</dbReference>
<comment type="caution">
    <text evidence="1">The sequence shown here is derived from an EMBL/GenBank/DDBJ whole genome shotgun (WGS) entry which is preliminary data.</text>
</comment>
<dbReference type="SMART" id="SM00248">
    <property type="entry name" value="ANK"/>
    <property type="match status" value="2"/>
</dbReference>
<dbReference type="InterPro" id="IPR036770">
    <property type="entry name" value="Ankyrin_rpt-contain_sf"/>
</dbReference>
<name>A0A2H9T2W9_9ZZZZ</name>
<accession>A0A2H9T2W9</accession>
<evidence type="ECO:0000313" key="1">
    <source>
        <dbReference type="EMBL" id="PJE77570.1"/>
    </source>
</evidence>
<dbReference type="Gene3D" id="1.25.40.20">
    <property type="entry name" value="Ankyrin repeat-containing domain"/>
    <property type="match status" value="1"/>
</dbReference>
<dbReference type="PANTHER" id="PTHR44207:SF2">
    <property type="entry name" value="REPEAT PROTEIN, PUTATIVE-RELATED"/>
    <property type="match status" value="1"/>
</dbReference>
<gene>
    <name evidence="1" type="ORF">CI610_03505</name>
</gene>